<evidence type="ECO:0008006" key="4">
    <source>
        <dbReference type="Google" id="ProtNLM"/>
    </source>
</evidence>
<name>A0ABW9FMT7_9NOCA</name>
<accession>A0ABW9FMT7</accession>
<gene>
    <name evidence="2" type="ORF">ABEU19_000335</name>
</gene>
<feature type="region of interest" description="Disordered" evidence="1">
    <location>
        <begin position="1"/>
        <end position="38"/>
    </location>
</feature>
<feature type="region of interest" description="Disordered" evidence="1">
    <location>
        <begin position="50"/>
        <end position="69"/>
    </location>
</feature>
<evidence type="ECO:0000313" key="2">
    <source>
        <dbReference type="EMBL" id="MFM1726894.1"/>
    </source>
</evidence>
<feature type="compositionally biased region" description="Polar residues" evidence="1">
    <location>
        <begin position="1"/>
        <end position="12"/>
    </location>
</feature>
<dbReference type="EMBL" id="JBDLNU010000001">
    <property type="protein sequence ID" value="MFM1726894.1"/>
    <property type="molecule type" value="Genomic_DNA"/>
</dbReference>
<dbReference type="Proteomes" id="UP001629744">
    <property type="component" value="Unassembled WGS sequence"/>
</dbReference>
<keyword evidence="3" id="KW-1185">Reference proteome</keyword>
<reference evidence="2 3" key="1">
    <citation type="submission" date="2023-11" db="EMBL/GenBank/DDBJ databases">
        <authorList>
            <person name="Val-Calvo J."/>
            <person name="Scortti M."/>
            <person name="Vazquez-Boland J."/>
        </authorList>
    </citation>
    <scope>NUCLEOTIDE SEQUENCE [LARGE SCALE GENOMIC DNA]</scope>
    <source>
        <strain evidence="2 3">DSM 46662</strain>
    </source>
</reference>
<dbReference type="RefSeq" id="WP_348609330.1">
    <property type="nucleotide sequence ID" value="NZ_CP157276.1"/>
</dbReference>
<sequence length="120" mass="12959">MLESLTSHTQIGQAGDYDTPAWGPLPPVDPIHPDLDTSDLGEIREFTRGTIVSARQPLPTPPGHQRGEPTPAVIAVVEIDDGTWICAWIVGCTYDVCAPASRVTAEPDRAHDGLPVFRLH</sequence>
<comment type="caution">
    <text evidence="2">The sequence shown here is derived from an EMBL/GenBank/DDBJ whole genome shotgun (WGS) entry which is preliminary data.</text>
</comment>
<organism evidence="2 3">
    <name type="scientific">Prescottella soli</name>
    <dbReference type="NCBI Taxonomy" id="1543852"/>
    <lineage>
        <taxon>Bacteria</taxon>
        <taxon>Bacillati</taxon>
        <taxon>Actinomycetota</taxon>
        <taxon>Actinomycetes</taxon>
        <taxon>Mycobacteriales</taxon>
        <taxon>Nocardiaceae</taxon>
        <taxon>Prescottella</taxon>
    </lineage>
</organism>
<evidence type="ECO:0000313" key="3">
    <source>
        <dbReference type="Proteomes" id="UP001629744"/>
    </source>
</evidence>
<protein>
    <recommendedName>
        <fullName evidence="4">DUF35 domain-containing protein</fullName>
    </recommendedName>
</protein>
<proteinExistence type="predicted"/>
<evidence type="ECO:0000256" key="1">
    <source>
        <dbReference type="SAM" id="MobiDB-lite"/>
    </source>
</evidence>